<feature type="domain" description="ATP-grasp" evidence="4">
    <location>
        <begin position="498"/>
        <end position="534"/>
    </location>
</feature>
<dbReference type="FunFam" id="3.30.1490.20:FF:000020">
    <property type="entry name" value="Protein lysine acetyltransferase"/>
    <property type="match status" value="1"/>
</dbReference>
<keyword evidence="6" id="KW-1185">Reference proteome</keyword>
<dbReference type="InterPro" id="IPR036291">
    <property type="entry name" value="NAD(P)-bd_dom_sf"/>
</dbReference>
<dbReference type="InterPro" id="IPR032875">
    <property type="entry name" value="Succ_CoA_lig_flav_dom"/>
</dbReference>
<keyword evidence="1" id="KW-0816">Tricarboxylic acid cycle</keyword>
<evidence type="ECO:0000313" key="6">
    <source>
        <dbReference type="Proteomes" id="UP000076574"/>
    </source>
</evidence>
<dbReference type="PROSITE" id="PS50975">
    <property type="entry name" value="ATP_GRASP"/>
    <property type="match status" value="1"/>
</dbReference>
<reference evidence="5 6" key="1">
    <citation type="submission" date="2016-03" db="EMBL/GenBank/DDBJ databases">
        <title>Microsymbionts genomes from the relict species Vavilovia formosa (Stev.) Fed.</title>
        <authorList>
            <person name="Kopat V."/>
            <person name="Chirak E."/>
            <person name="Kimeklis A."/>
            <person name="Andronov E."/>
        </authorList>
    </citation>
    <scope>NUCLEOTIDE SEQUENCE [LARGE SCALE GENOMIC DNA]</scope>
    <source>
        <strain evidence="5 6">Vaf07</strain>
    </source>
</reference>
<accession>A0A164AUE7</accession>
<dbReference type="GO" id="GO:0043758">
    <property type="term" value="F:acetate-CoA ligase (ADP-forming) activity"/>
    <property type="evidence" value="ECO:0007669"/>
    <property type="project" value="InterPro"/>
</dbReference>
<gene>
    <name evidence="5" type="ORF">A4A58_02445</name>
</gene>
<dbReference type="Gene3D" id="3.30.470.20">
    <property type="entry name" value="ATP-grasp fold, B domain"/>
    <property type="match status" value="1"/>
</dbReference>
<dbReference type="SMART" id="SM00881">
    <property type="entry name" value="CoA_binding"/>
    <property type="match status" value="1"/>
</dbReference>
<evidence type="ECO:0000259" key="4">
    <source>
        <dbReference type="PROSITE" id="PS50975"/>
    </source>
</evidence>
<dbReference type="Gene3D" id="3.40.50.720">
    <property type="entry name" value="NAD(P)-binding Rossmann-like Domain"/>
    <property type="match status" value="1"/>
</dbReference>
<comment type="similarity">
    <text evidence="2">In the N-terminal section; belongs to the acetate CoA ligase alpha subunit family.</text>
</comment>
<dbReference type="Pfam" id="PF13607">
    <property type="entry name" value="Succ_CoA_lig"/>
    <property type="match status" value="1"/>
</dbReference>
<dbReference type="PANTHER" id="PTHR42793">
    <property type="entry name" value="COA BINDING DOMAIN CONTAINING PROTEIN"/>
    <property type="match status" value="1"/>
</dbReference>
<comment type="caution">
    <text evidence="5">The sequence shown here is derived from an EMBL/GenBank/DDBJ whole genome shotgun (WGS) entry which is preliminary data.</text>
</comment>
<dbReference type="Pfam" id="PF13549">
    <property type="entry name" value="ATP-grasp_5"/>
    <property type="match status" value="1"/>
</dbReference>
<keyword evidence="3" id="KW-0547">Nucleotide-binding</keyword>
<dbReference type="SUPFAM" id="SSF52210">
    <property type="entry name" value="Succinyl-CoA synthetase domains"/>
    <property type="match status" value="2"/>
</dbReference>
<dbReference type="OrthoDB" id="9807426at2"/>
<dbReference type="GO" id="GO:0046872">
    <property type="term" value="F:metal ion binding"/>
    <property type="evidence" value="ECO:0007669"/>
    <property type="project" value="InterPro"/>
</dbReference>
<keyword evidence="3" id="KW-0067">ATP-binding</keyword>
<dbReference type="RefSeq" id="WP_068729463.1">
    <property type="nucleotide sequence ID" value="NZ_LVYV01000001.1"/>
</dbReference>
<organism evidence="5 6">
    <name type="scientific">Tardiphaga robiniae</name>
    <dbReference type="NCBI Taxonomy" id="943830"/>
    <lineage>
        <taxon>Bacteria</taxon>
        <taxon>Pseudomonadati</taxon>
        <taxon>Pseudomonadota</taxon>
        <taxon>Alphaproteobacteria</taxon>
        <taxon>Hyphomicrobiales</taxon>
        <taxon>Nitrobacteraceae</taxon>
        <taxon>Tardiphaga</taxon>
    </lineage>
</organism>
<dbReference type="GO" id="GO:0006099">
    <property type="term" value="P:tricarboxylic acid cycle"/>
    <property type="evidence" value="ECO:0007669"/>
    <property type="project" value="UniProtKB-KW"/>
</dbReference>
<dbReference type="PANTHER" id="PTHR42793:SF1">
    <property type="entry name" value="PEPTIDYL-LYSINE N-ACETYLTRANSFERASE PATZ"/>
    <property type="match status" value="1"/>
</dbReference>
<dbReference type="Pfam" id="PF13380">
    <property type="entry name" value="CoA_binding_2"/>
    <property type="match status" value="1"/>
</dbReference>
<dbReference type="Pfam" id="PF19045">
    <property type="entry name" value="Ligase_CoA_2"/>
    <property type="match status" value="1"/>
</dbReference>
<evidence type="ECO:0000313" key="5">
    <source>
        <dbReference type="EMBL" id="KZD25320.1"/>
    </source>
</evidence>
<sequence length="708" mass="73791">MTVTRPHPLDSFFNPSSIAIIGASRDVTKIPGLLLSFLRKNQFSGAIYPVNPNYPDIDGLTCHPTIAAIGQPIDLAIVIIPARVVLGALEDCATLGVKHAIIISSGFAEEGGDSIAMQDAIAALAQRTGMRISGPNAEGYYNQIAGIAATFSPTVDVKPDQPRLVATTKRIGIVAQSGGIGFAIYNRAKSLGIALSTVISTGNESDLGAGEFFDYMVQDTATDVILLFIEGIRDVDKFLAAARKAAELGKPVIVVKVGRSGAGERAAASHTASMAGWTAAYDAVFARYGFIVSNDLDEAVTIAAVLTTSPLPKGDRVAVVTVSGGAGIWGADAVSTQGLQVPELSDGVQATIRGLIPSYGSPCNPIDITAQAVHSGGLQKTIELLDRSDEVDAILVVISLSSETRMPFKTPELKPVIAAQNKPIVFWSYTLSSNFARTGLAESGVVVLSGLTHVSVAFRRLVDHARFNLVEPVATVAAAPNDLAEHLTAPTLSEYDSKTLLQIAGVALPGEVLVTDKSALDAAIAKIGFPLVMKIQSRDIPHKSEVGGVRVDITTKNEAAAAYDALIASARQHRPQAALQGVLVSPMARKGVEIIVGTLLDETFGPMVMVGLGGVTAELFKDVVYRPAPVSADEAASMLGALKAAPLLNGFRGTPKADVSAAAALIAQISQLAAQFEGEIAEIELNPVLVHPASEGVTIVDALVVRKG</sequence>
<dbReference type="GO" id="GO:0005524">
    <property type="term" value="F:ATP binding"/>
    <property type="evidence" value="ECO:0007669"/>
    <property type="project" value="UniProtKB-UniRule"/>
</dbReference>
<proteinExistence type="inferred from homology"/>
<dbReference type="EMBL" id="LVYV01000001">
    <property type="protein sequence ID" value="KZD25320.1"/>
    <property type="molecule type" value="Genomic_DNA"/>
</dbReference>
<dbReference type="Gene3D" id="3.30.1490.20">
    <property type="entry name" value="ATP-grasp fold, A domain"/>
    <property type="match status" value="1"/>
</dbReference>
<name>A0A164AUE7_9BRAD</name>
<dbReference type="AlphaFoldDB" id="A0A164AUE7"/>
<evidence type="ECO:0000256" key="2">
    <source>
        <dbReference type="ARBA" id="ARBA00060888"/>
    </source>
</evidence>
<dbReference type="InterPro" id="IPR043938">
    <property type="entry name" value="Ligase_CoA_dom"/>
</dbReference>
<evidence type="ECO:0000256" key="1">
    <source>
        <dbReference type="ARBA" id="ARBA00022532"/>
    </source>
</evidence>
<dbReference type="InterPro" id="IPR013815">
    <property type="entry name" value="ATP_grasp_subdomain_1"/>
</dbReference>
<dbReference type="SUPFAM" id="SSF56059">
    <property type="entry name" value="Glutathione synthetase ATP-binding domain-like"/>
    <property type="match status" value="1"/>
</dbReference>
<evidence type="ECO:0000256" key="3">
    <source>
        <dbReference type="PROSITE-ProRule" id="PRU00409"/>
    </source>
</evidence>
<dbReference type="Proteomes" id="UP000076574">
    <property type="component" value="Unassembled WGS sequence"/>
</dbReference>
<dbReference type="InterPro" id="IPR016102">
    <property type="entry name" value="Succinyl-CoA_synth-like"/>
</dbReference>
<dbReference type="SUPFAM" id="SSF51735">
    <property type="entry name" value="NAD(P)-binding Rossmann-fold domains"/>
    <property type="match status" value="1"/>
</dbReference>
<dbReference type="InterPro" id="IPR011761">
    <property type="entry name" value="ATP-grasp"/>
</dbReference>
<dbReference type="Gene3D" id="3.40.50.261">
    <property type="entry name" value="Succinyl-CoA synthetase domains"/>
    <property type="match status" value="2"/>
</dbReference>
<dbReference type="InterPro" id="IPR003781">
    <property type="entry name" value="CoA-bd"/>
</dbReference>
<dbReference type="STRING" id="943830.A4A58_02445"/>
<protein>
    <submittedName>
        <fullName evidence="5">Acyl-CoA synthetase</fullName>
    </submittedName>
</protein>